<dbReference type="GO" id="GO:0009055">
    <property type="term" value="F:electron transfer activity"/>
    <property type="evidence" value="ECO:0007669"/>
    <property type="project" value="InterPro"/>
</dbReference>
<keyword evidence="4" id="KW-0574">Periplasm</keyword>
<name>A0A1H8I226_9EURY</name>
<gene>
    <name evidence="10" type="ORF">SAMN05216388_100454</name>
</gene>
<keyword evidence="2" id="KW-0813">Transport</keyword>
<feature type="compositionally biased region" description="Acidic residues" evidence="8">
    <location>
        <begin position="38"/>
        <end position="62"/>
    </location>
</feature>
<comment type="subcellular location">
    <subcellularLocation>
        <location evidence="1">Periplasm</location>
    </subcellularLocation>
</comment>
<dbReference type="CDD" id="cd04220">
    <property type="entry name" value="Halocyanin"/>
    <property type="match status" value="1"/>
</dbReference>
<keyword evidence="3 7" id="KW-0479">Metal-binding</keyword>
<dbReference type="PRINTS" id="PR00155">
    <property type="entry name" value="AMICYANIN"/>
</dbReference>
<evidence type="ECO:0000256" key="3">
    <source>
        <dbReference type="ARBA" id="ARBA00022723"/>
    </source>
</evidence>
<comment type="cofactor">
    <cofactor evidence="7">
        <name>Cu cation</name>
        <dbReference type="ChEBI" id="CHEBI:23378"/>
    </cofactor>
    <text evidence="7">Binds 1 copper ion per subunit.</text>
</comment>
<feature type="binding site" evidence="7">
    <location>
        <position position="169"/>
    </location>
    <ligand>
        <name>Cu cation</name>
        <dbReference type="ChEBI" id="CHEBI:23378"/>
    </ligand>
</feature>
<dbReference type="InterPro" id="IPR002386">
    <property type="entry name" value="Amicyanin/Pseudoazurin"/>
</dbReference>
<keyword evidence="6 7" id="KW-0186">Copper</keyword>
<dbReference type="SUPFAM" id="SSF49503">
    <property type="entry name" value="Cupredoxins"/>
    <property type="match status" value="2"/>
</dbReference>
<dbReference type="AlphaFoldDB" id="A0A1H8I226"/>
<feature type="domain" description="Blue (type 1) copper" evidence="9">
    <location>
        <begin position="93"/>
        <end position="180"/>
    </location>
</feature>
<evidence type="ECO:0000256" key="7">
    <source>
        <dbReference type="PIRSR" id="PIRSR602386-1"/>
    </source>
</evidence>
<proteinExistence type="predicted"/>
<sequence>MATRRSLLARCGQATAVGTLLGVAGCVERSVSGSGGDPDPETETNPETETEEPAATESDDQSSDERPDFGGHLDDANGFDGTVVDRTGQETVTVTVGVGEHTYAFDPPAVHVDNGTTVRWEWTGDGGAHNVVSADDGPLDSGAVVGDSGVQYEFTFSEDGVYNYTCLPHRGVGMLGSVVVGTDYPTTDEPLPAEDDHDTTDEQGHYLDDANGYDGGRPADRRAQGVVTIDAGAGEDGFAFDPVDVVVDVGTTVRWEWTGDGGAHNVVARDGTFDSGSPEAGDTAAFEYTFTDVGSHMYACKPHEALGMKGVITVAPAREASDTATTVTPDGE</sequence>
<evidence type="ECO:0000256" key="8">
    <source>
        <dbReference type="SAM" id="MobiDB-lite"/>
    </source>
</evidence>
<feature type="region of interest" description="Disordered" evidence="8">
    <location>
        <begin position="28"/>
        <end position="83"/>
    </location>
</feature>
<dbReference type="PANTHER" id="PTHR36507">
    <property type="entry name" value="BLL1555 PROTEIN"/>
    <property type="match status" value="1"/>
</dbReference>
<keyword evidence="5" id="KW-0249">Electron transport</keyword>
<dbReference type="Proteomes" id="UP000198775">
    <property type="component" value="Unassembled WGS sequence"/>
</dbReference>
<dbReference type="EMBL" id="FOCX01000004">
    <property type="protein sequence ID" value="SEN62549.1"/>
    <property type="molecule type" value="Genomic_DNA"/>
</dbReference>
<evidence type="ECO:0000256" key="6">
    <source>
        <dbReference type="ARBA" id="ARBA00023008"/>
    </source>
</evidence>
<dbReference type="Gene3D" id="2.60.40.420">
    <property type="entry name" value="Cupredoxins - blue copper proteins"/>
    <property type="match status" value="2"/>
</dbReference>
<protein>
    <submittedName>
        <fullName evidence="10">Halocyanin domain-containing protein</fullName>
    </submittedName>
</protein>
<evidence type="ECO:0000313" key="11">
    <source>
        <dbReference type="Proteomes" id="UP000198775"/>
    </source>
</evidence>
<feature type="domain" description="Blue (type 1) copper" evidence="9">
    <location>
        <begin position="230"/>
        <end position="314"/>
    </location>
</feature>
<feature type="binding site" evidence="7">
    <location>
        <position position="166"/>
    </location>
    <ligand>
        <name>Cu cation</name>
        <dbReference type="ChEBI" id="CHEBI:23378"/>
    </ligand>
</feature>
<evidence type="ECO:0000256" key="2">
    <source>
        <dbReference type="ARBA" id="ARBA00022448"/>
    </source>
</evidence>
<accession>A0A1H8I226</accession>
<dbReference type="InterPro" id="IPR000923">
    <property type="entry name" value="BlueCu_1"/>
</dbReference>
<dbReference type="InterPro" id="IPR017533">
    <property type="entry name" value="Halocyanin"/>
</dbReference>
<evidence type="ECO:0000313" key="10">
    <source>
        <dbReference type="EMBL" id="SEN62549.1"/>
    </source>
</evidence>
<feature type="binding site" evidence="7">
    <location>
        <position position="129"/>
    </location>
    <ligand>
        <name>Cu cation</name>
        <dbReference type="ChEBI" id="CHEBI:23378"/>
    </ligand>
</feature>
<dbReference type="InterPro" id="IPR008972">
    <property type="entry name" value="Cupredoxin"/>
</dbReference>
<dbReference type="InterPro" id="IPR052721">
    <property type="entry name" value="ET_Amicyanin"/>
</dbReference>
<evidence type="ECO:0000256" key="5">
    <source>
        <dbReference type="ARBA" id="ARBA00022982"/>
    </source>
</evidence>
<dbReference type="PANTHER" id="PTHR36507:SF1">
    <property type="entry name" value="BLL1555 PROTEIN"/>
    <property type="match status" value="1"/>
</dbReference>
<dbReference type="GO" id="GO:0005507">
    <property type="term" value="F:copper ion binding"/>
    <property type="evidence" value="ECO:0007669"/>
    <property type="project" value="InterPro"/>
</dbReference>
<dbReference type="Pfam" id="PF00127">
    <property type="entry name" value="Copper-bind"/>
    <property type="match status" value="2"/>
</dbReference>
<feature type="binding site" evidence="7">
    <location>
        <position position="174"/>
    </location>
    <ligand>
        <name>Cu cation</name>
        <dbReference type="ChEBI" id="CHEBI:23378"/>
    </ligand>
</feature>
<dbReference type="OrthoDB" id="11088at2157"/>
<dbReference type="GO" id="GO:0042597">
    <property type="term" value="C:periplasmic space"/>
    <property type="evidence" value="ECO:0007669"/>
    <property type="project" value="UniProtKB-SubCell"/>
</dbReference>
<keyword evidence="11" id="KW-1185">Reference proteome</keyword>
<reference evidence="11" key="1">
    <citation type="submission" date="2016-10" db="EMBL/GenBank/DDBJ databases">
        <authorList>
            <person name="Varghese N."/>
            <person name="Submissions S."/>
        </authorList>
    </citation>
    <scope>NUCLEOTIDE SEQUENCE [LARGE SCALE GENOMIC DNA]</scope>
    <source>
        <strain evidence="11">IBRC-M 10043</strain>
    </source>
</reference>
<feature type="compositionally biased region" description="Basic and acidic residues" evidence="8">
    <location>
        <begin position="63"/>
        <end position="75"/>
    </location>
</feature>
<evidence type="ECO:0000256" key="4">
    <source>
        <dbReference type="ARBA" id="ARBA00022764"/>
    </source>
</evidence>
<evidence type="ECO:0000256" key="1">
    <source>
        <dbReference type="ARBA" id="ARBA00004418"/>
    </source>
</evidence>
<dbReference type="NCBIfam" id="TIGR03102">
    <property type="entry name" value="halo_cynanin"/>
    <property type="match status" value="2"/>
</dbReference>
<organism evidence="10 11">
    <name type="scientific">Halorientalis persicus</name>
    <dbReference type="NCBI Taxonomy" id="1367881"/>
    <lineage>
        <taxon>Archaea</taxon>
        <taxon>Methanobacteriati</taxon>
        <taxon>Methanobacteriota</taxon>
        <taxon>Stenosarchaea group</taxon>
        <taxon>Halobacteria</taxon>
        <taxon>Halobacteriales</taxon>
        <taxon>Haloarculaceae</taxon>
        <taxon>Halorientalis</taxon>
    </lineage>
</organism>
<dbReference type="RefSeq" id="WP_170845336.1">
    <property type="nucleotide sequence ID" value="NZ_FOCX01000004.1"/>
</dbReference>
<evidence type="ECO:0000259" key="9">
    <source>
        <dbReference type="Pfam" id="PF00127"/>
    </source>
</evidence>
<dbReference type="PROSITE" id="PS51257">
    <property type="entry name" value="PROKAR_LIPOPROTEIN"/>
    <property type="match status" value="1"/>
</dbReference>